<gene>
    <name evidence="1" type="ORF">MENTE1834_LOCUS22405</name>
</gene>
<name>A0ACB0ZB23_MELEN</name>
<evidence type="ECO:0000313" key="1">
    <source>
        <dbReference type="EMBL" id="CAK5075586.1"/>
    </source>
</evidence>
<comment type="caution">
    <text evidence="1">The sequence shown here is derived from an EMBL/GenBank/DDBJ whole genome shotgun (WGS) entry which is preliminary data.</text>
</comment>
<protein>
    <submittedName>
        <fullName evidence="1">Uncharacterized protein</fullName>
    </submittedName>
</protein>
<accession>A0ACB0ZB23</accession>
<evidence type="ECO:0000313" key="2">
    <source>
        <dbReference type="Proteomes" id="UP001497535"/>
    </source>
</evidence>
<keyword evidence="2" id="KW-1185">Reference proteome</keyword>
<dbReference type="Proteomes" id="UP001497535">
    <property type="component" value="Unassembled WGS sequence"/>
</dbReference>
<proteinExistence type="predicted"/>
<dbReference type="EMBL" id="CAVMJV010000028">
    <property type="protein sequence ID" value="CAK5075586.1"/>
    <property type="molecule type" value="Genomic_DNA"/>
</dbReference>
<organism evidence="1 2">
    <name type="scientific">Meloidogyne enterolobii</name>
    <name type="common">Root-knot nematode worm</name>
    <name type="synonym">Meloidogyne mayaguensis</name>
    <dbReference type="NCBI Taxonomy" id="390850"/>
    <lineage>
        <taxon>Eukaryota</taxon>
        <taxon>Metazoa</taxon>
        <taxon>Ecdysozoa</taxon>
        <taxon>Nematoda</taxon>
        <taxon>Chromadorea</taxon>
        <taxon>Rhabditida</taxon>
        <taxon>Tylenchina</taxon>
        <taxon>Tylenchomorpha</taxon>
        <taxon>Tylenchoidea</taxon>
        <taxon>Meloidogynidae</taxon>
        <taxon>Meloidogyninae</taxon>
        <taxon>Meloidogyne</taxon>
    </lineage>
</organism>
<reference evidence="1" key="1">
    <citation type="submission" date="2023-11" db="EMBL/GenBank/DDBJ databases">
        <authorList>
            <person name="Poullet M."/>
        </authorList>
    </citation>
    <scope>NUCLEOTIDE SEQUENCE</scope>
    <source>
        <strain evidence="1">E1834</strain>
    </source>
</reference>
<sequence>MSREERKAAKKRKHNTSMVDELEKLLEFGRYKIDNDGESDGRKDKTNRNGNKKFEAKGAGFSAKRKNRTSFKAKGTKKRKMKKRIKR</sequence>